<organism evidence="3 4">
    <name type="scientific">Pricia antarctica</name>
    <dbReference type="NCBI Taxonomy" id="641691"/>
    <lineage>
        <taxon>Bacteria</taxon>
        <taxon>Pseudomonadati</taxon>
        <taxon>Bacteroidota</taxon>
        <taxon>Flavobacteriia</taxon>
        <taxon>Flavobacteriales</taxon>
        <taxon>Flavobacteriaceae</taxon>
        <taxon>Pricia</taxon>
    </lineage>
</organism>
<evidence type="ECO:0000259" key="2">
    <source>
        <dbReference type="Pfam" id="PF00582"/>
    </source>
</evidence>
<evidence type="ECO:0000313" key="4">
    <source>
        <dbReference type="Proteomes" id="UP000199109"/>
    </source>
</evidence>
<dbReference type="PANTHER" id="PTHR46268">
    <property type="entry name" value="STRESS RESPONSE PROTEIN NHAX"/>
    <property type="match status" value="1"/>
</dbReference>
<gene>
    <name evidence="3" type="ORF">SAMN05421636_10581</name>
</gene>
<dbReference type="PRINTS" id="PR01438">
    <property type="entry name" value="UNVRSLSTRESS"/>
</dbReference>
<dbReference type="CDD" id="cd00293">
    <property type="entry name" value="USP-like"/>
    <property type="match status" value="2"/>
</dbReference>
<evidence type="ECO:0000313" key="3">
    <source>
        <dbReference type="EMBL" id="SDE44211.1"/>
    </source>
</evidence>
<evidence type="ECO:0000256" key="1">
    <source>
        <dbReference type="ARBA" id="ARBA00008791"/>
    </source>
</evidence>
<dbReference type="SUPFAM" id="SSF52402">
    <property type="entry name" value="Adenine nucleotide alpha hydrolases-like"/>
    <property type="match status" value="2"/>
</dbReference>
<sequence>MKKILLPTDFSDNAWNAMVYALEFFKDEKCEFHILHTYTPTFYRVDYMMGGPTYSAIPDMGVEVAQAGLDKTLVDIKLKFKNSKHRFKTLSAFNTLTDELMELSERKDFDLIVMGTQGATGAREIFLGTHTVHVLRKSRIPVLVIPTGYAFEKIKSILFPSDYAMPFTKDELQLLIDMAQMHKAHLKVLNVKDDYDLTEGQKVNKKSVEAIFKTLQPTFEQVKGKLMPNAIHEYIEQNNTSLLAMMNRKHSIIDRLLVKPNIDSIGYHTKIPFLALPQTLVKPKQ</sequence>
<keyword evidence="4" id="KW-1185">Reference proteome</keyword>
<dbReference type="InterPro" id="IPR006015">
    <property type="entry name" value="Universal_stress_UspA"/>
</dbReference>
<name>A0A1G7CY69_9FLAO</name>
<dbReference type="PANTHER" id="PTHR46268:SF6">
    <property type="entry name" value="UNIVERSAL STRESS PROTEIN UP12"/>
    <property type="match status" value="1"/>
</dbReference>
<protein>
    <submittedName>
        <fullName evidence="3">Nucleotide-binding universal stress protein, UspA family</fullName>
    </submittedName>
</protein>
<reference evidence="3 4" key="1">
    <citation type="submission" date="2016-10" db="EMBL/GenBank/DDBJ databases">
        <authorList>
            <person name="de Groot N.N."/>
        </authorList>
    </citation>
    <scope>NUCLEOTIDE SEQUENCE [LARGE SCALE GENOMIC DNA]</scope>
    <source>
        <strain evidence="3 4">DSM 23421</strain>
    </source>
</reference>
<dbReference type="Pfam" id="PF00582">
    <property type="entry name" value="Usp"/>
    <property type="match status" value="1"/>
</dbReference>
<dbReference type="Gene3D" id="3.40.50.620">
    <property type="entry name" value="HUPs"/>
    <property type="match status" value="2"/>
</dbReference>
<comment type="similarity">
    <text evidence="1">Belongs to the universal stress protein A family.</text>
</comment>
<dbReference type="OrthoDB" id="9788959at2"/>
<dbReference type="InterPro" id="IPR006016">
    <property type="entry name" value="UspA"/>
</dbReference>
<dbReference type="EMBL" id="FNAO01000005">
    <property type="protein sequence ID" value="SDE44211.1"/>
    <property type="molecule type" value="Genomic_DNA"/>
</dbReference>
<feature type="domain" description="UspA" evidence="2">
    <location>
        <begin position="1"/>
        <end position="146"/>
    </location>
</feature>
<dbReference type="Proteomes" id="UP000199109">
    <property type="component" value="Unassembled WGS sequence"/>
</dbReference>
<dbReference type="InterPro" id="IPR014729">
    <property type="entry name" value="Rossmann-like_a/b/a_fold"/>
</dbReference>
<dbReference type="RefSeq" id="WP_091868399.1">
    <property type="nucleotide sequence ID" value="NZ_FNAO01000005.1"/>
</dbReference>
<proteinExistence type="inferred from homology"/>
<accession>A0A1G7CY69</accession>
<dbReference type="STRING" id="641691.SAMN05421636_10581"/>
<dbReference type="AlphaFoldDB" id="A0A1G7CY69"/>